<gene>
    <name evidence="10" type="ORF">B0H99_101365</name>
</gene>
<evidence type="ECO:0000256" key="4">
    <source>
        <dbReference type="ARBA" id="ARBA00022801"/>
    </source>
</evidence>
<dbReference type="InterPro" id="IPR036366">
    <property type="entry name" value="PGBDSf"/>
</dbReference>
<dbReference type="OrthoDB" id="9794294at2"/>
<dbReference type="GO" id="GO:0030435">
    <property type="term" value="P:sporulation resulting in formation of a cellular spore"/>
    <property type="evidence" value="ECO:0007669"/>
    <property type="project" value="UniProtKB-KW"/>
</dbReference>
<sequence length="329" mass="36906">MRFLPHGMKIGHATVIVDIVPKGNPKIRPGIPMKARGITDHDTGNPGRGADAKAHNKLLHNWGKLPVKDTTHISWHGALDEDFIIQHLPFDEPAYHCGDGWGLNSGNRNTIGFEKCMHQGADRQKIEENAIALYAYLMKEMNLPIEWVRPHQYWSGKYCPQLILNKYGTFKPFRDKIEAEFKRTKVKVAQVSKDYWMNGDKGKPIEIIQDMINFLGYNPNLTVDGIFGNGTEAGVRWFQKKFNLVIDGIAGKATLSKLTAEVNAVKKVEVDKKAAEEAKKAAVAKPKAPVYRVSVEGKQVNAYSQLTGMVQELEKAIKSGKKNIEYKQV</sequence>
<comment type="caution">
    <text evidence="10">The sequence shown here is derived from an EMBL/GenBank/DDBJ whole genome shotgun (WGS) entry which is preliminary data.</text>
</comment>
<dbReference type="SMART" id="SM00644">
    <property type="entry name" value="Ami_2"/>
    <property type="match status" value="1"/>
</dbReference>
<dbReference type="InterPro" id="IPR036365">
    <property type="entry name" value="PGBD-like_sf"/>
</dbReference>
<evidence type="ECO:0000256" key="3">
    <source>
        <dbReference type="ARBA" id="ARBA00011901"/>
    </source>
</evidence>
<dbReference type="SUPFAM" id="SSF55846">
    <property type="entry name" value="N-acetylmuramoyl-L-alanine amidase-like"/>
    <property type="match status" value="1"/>
</dbReference>
<organism evidence="10 11">
    <name type="scientific">Planomicrobium soli</name>
    <dbReference type="NCBI Taxonomy" id="1176648"/>
    <lineage>
        <taxon>Bacteria</taxon>
        <taxon>Bacillati</taxon>
        <taxon>Bacillota</taxon>
        <taxon>Bacilli</taxon>
        <taxon>Bacillales</taxon>
        <taxon>Caryophanaceae</taxon>
        <taxon>Planomicrobium</taxon>
    </lineage>
</organism>
<dbReference type="InterPro" id="IPR002477">
    <property type="entry name" value="Peptidoglycan-bd-like"/>
</dbReference>
<dbReference type="Proteomes" id="UP000242682">
    <property type="component" value="Unassembled WGS sequence"/>
</dbReference>
<evidence type="ECO:0000259" key="9">
    <source>
        <dbReference type="SMART" id="SM00644"/>
    </source>
</evidence>
<dbReference type="Pfam" id="PF01510">
    <property type="entry name" value="Amidase_2"/>
    <property type="match status" value="1"/>
</dbReference>
<comment type="similarity">
    <text evidence="2">Belongs to the N-acetylmuramoyl-L-alanine amidase 2 family.</text>
</comment>
<keyword evidence="5" id="KW-0749">Sporulation</keyword>
<dbReference type="GO" id="GO:0009253">
    <property type="term" value="P:peptidoglycan catabolic process"/>
    <property type="evidence" value="ECO:0007669"/>
    <property type="project" value="InterPro"/>
</dbReference>
<evidence type="ECO:0000256" key="2">
    <source>
        <dbReference type="ARBA" id="ARBA00007553"/>
    </source>
</evidence>
<name>A0A2P8H7B4_9BACL</name>
<dbReference type="SUPFAM" id="SSF47090">
    <property type="entry name" value="PGBD-like"/>
    <property type="match status" value="1"/>
</dbReference>
<evidence type="ECO:0000256" key="1">
    <source>
        <dbReference type="ARBA" id="ARBA00001561"/>
    </source>
</evidence>
<evidence type="ECO:0000256" key="6">
    <source>
        <dbReference type="ARBA" id="ARBA00023287"/>
    </source>
</evidence>
<comment type="catalytic activity">
    <reaction evidence="1">
        <text>Hydrolyzes the link between N-acetylmuramoyl residues and L-amino acid residues in certain cell-wall glycopeptides.</text>
        <dbReference type="EC" id="3.5.1.28"/>
    </reaction>
</comment>
<keyword evidence="7" id="KW-0961">Cell wall biogenesis/degradation</keyword>
<protein>
    <recommendedName>
        <fullName evidence="3">N-acetylmuramoyl-L-alanine amidase</fullName>
        <ecNumber evidence="3">3.5.1.28</ecNumber>
    </recommendedName>
</protein>
<dbReference type="Gene3D" id="3.40.80.10">
    <property type="entry name" value="Peptidoglycan recognition protein-like"/>
    <property type="match status" value="1"/>
</dbReference>
<evidence type="ECO:0000256" key="5">
    <source>
        <dbReference type="ARBA" id="ARBA00022969"/>
    </source>
</evidence>
<evidence type="ECO:0000313" key="10">
    <source>
        <dbReference type="EMBL" id="PSL42117.1"/>
    </source>
</evidence>
<proteinExistence type="inferred from homology"/>
<dbReference type="GO" id="GO:0071555">
    <property type="term" value="P:cell wall organization"/>
    <property type="evidence" value="ECO:0007669"/>
    <property type="project" value="UniProtKB-KW"/>
</dbReference>
<evidence type="ECO:0000256" key="7">
    <source>
        <dbReference type="ARBA" id="ARBA00023316"/>
    </source>
</evidence>
<evidence type="ECO:0000256" key="8">
    <source>
        <dbReference type="SAM" id="MobiDB-lite"/>
    </source>
</evidence>
<keyword evidence="4" id="KW-0378">Hydrolase</keyword>
<dbReference type="EC" id="3.5.1.28" evidence="3"/>
<dbReference type="AlphaFoldDB" id="A0A2P8H7B4"/>
<dbReference type="RefSeq" id="WP_106531905.1">
    <property type="nucleotide sequence ID" value="NZ_PYAT01000001.1"/>
</dbReference>
<dbReference type="CDD" id="cd06583">
    <property type="entry name" value="PGRP"/>
    <property type="match status" value="1"/>
</dbReference>
<dbReference type="Pfam" id="PF01471">
    <property type="entry name" value="PG_binding_1"/>
    <property type="match status" value="1"/>
</dbReference>
<dbReference type="Gene3D" id="1.10.101.10">
    <property type="entry name" value="PGBD-like superfamily/PGBD"/>
    <property type="match status" value="1"/>
</dbReference>
<dbReference type="PANTHER" id="PTHR30417">
    <property type="entry name" value="N-ACETYLMURAMOYL-L-ALANINE AMIDASE AMID"/>
    <property type="match status" value="1"/>
</dbReference>
<dbReference type="GO" id="GO:0009254">
    <property type="term" value="P:peptidoglycan turnover"/>
    <property type="evidence" value="ECO:0007669"/>
    <property type="project" value="TreeGrafter"/>
</dbReference>
<dbReference type="PANTHER" id="PTHR30417:SF11">
    <property type="entry name" value="N-ACETYLMURAMOYL-L-ALANINE AMIDASE XLYA"/>
    <property type="match status" value="1"/>
</dbReference>
<reference evidence="10 11" key="1">
    <citation type="submission" date="2018-03" db="EMBL/GenBank/DDBJ databases">
        <title>Genomic Encyclopedia of Type Strains, Phase III (KMG-III): the genomes of soil and plant-associated and newly described type strains.</title>
        <authorList>
            <person name="Whitman W."/>
        </authorList>
    </citation>
    <scope>NUCLEOTIDE SEQUENCE [LARGE SCALE GENOMIC DNA]</scope>
    <source>
        <strain evidence="10 11">CGMCC 1.12259</strain>
    </source>
</reference>
<dbReference type="InterPro" id="IPR036505">
    <property type="entry name" value="Amidase/PGRP_sf"/>
</dbReference>
<accession>A0A2P8H7B4</accession>
<dbReference type="EMBL" id="PYAT01000001">
    <property type="protein sequence ID" value="PSL42117.1"/>
    <property type="molecule type" value="Genomic_DNA"/>
</dbReference>
<dbReference type="InterPro" id="IPR002502">
    <property type="entry name" value="Amidase_domain"/>
</dbReference>
<feature type="region of interest" description="Disordered" evidence="8">
    <location>
        <begin position="28"/>
        <end position="50"/>
    </location>
</feature>
<feature type="domain" description="N-acetylmuramoyl-L-alanine amidase" evidence="9">
    <location>
        <begin position="23"/>
        <end position="177"/>
    </location>
</feature>
<evidence type="ECO:0000313" key="11">
    <source>
        <dbReference type="Proteomes" id="UP000242682"/>
    </source>
</evidence>
<keyword evidence="11" id="KW-1185">Reference proteome</keyword>
<dbReference type="InterPro" id="IPR051206">
    <property type="entry name" value="NAMLAA_amidase_2"/>
</dbReference>
<dbReference type="GO" id="GO:0008745">
    <property type="term" value="F:N-acetylmuramoyl-L-alanine amidase activity"/>
    <property type="evidence" value="ECO:0007669"/>
    <property type="project" value="UniProtKB-EC"/>
</dbReference>
<dbReference type="GO" id="GO:0030420">
    <property type="term" value="P:establishment of competence for transformation"/>
    <property type="evidence" value="ECO:0007669"/>
    <property type="project" value="UniProtKB-KW"/>
</dbReference>
<keyword evidence="6" id="KW-0178">Competence</keyword>